<evidence type="ECO:0000313" key="3">
    <source>
        <dbReference type="Proteomes" id="UP000254193"/>
    </source>
</evidence>
<keyword evidence="2" id="KW-0808">Transferase</keyword>
<accession>A0A378VN80</accession>
<dbReference type="Gene3D" id="3.90.550.10">
    <property type="entry name" value="Spore Coat Polysaccharide Biosynthesis Protein SpsA, Chain A"/>
    <property type="match status" value="1"/>
</dbReference>
<evidence type="ECO:0000259" key="1">
    <source>
        <dbReference type="Pfam" id="PF00535"/>
    </source>
</evidence>
<proteinExistence type="predicted"/>
<dbReference type="Proteomes" id="UP000254193">
    <property type="component" value="Unassembled WGS sequence"/>
</dbReference>
<feature type="domain" description="Glycosyltransferase 2-like" evidence="1">
    <location>
        <begin position="6"/>
        <end position="132"/>
    </location>
</feature>
<dbReference type="Pfam" id="PF00535">
    <property type="entry name" value="Glycos_transf_2"/>
    <property type="match status" value="1"/>
</dbReference>
<dbReference type="AlphaFoldDB" id="A0A378VN80"/>
<dbReference type="RefSeq" id="WP_013448577.1">
    <property type="nucleotide sequence ID" value="NZ_QQCO01000012.1"/>
</dbReference>
<dbReference type="CDD" id="cd04179">
    <property type="entry name" value="DPM_DPG-synthase_like"/>
    <property type="match status" value="1"/>
</dbReference>
<dbReference type="EMBL" id="UGRO01000002">
    <property type="protein sequence ID" value="SUA17571.1"/>
    <property type="molecule type" value="Genomic_DNA"/>
</dbReference>
<protein>
    <submittedName>
        <fullName evidence="2">Glycosyl transferase family protein</fullName>
    </submittedName>
</protein>
<evidence type="ECO:0000313" key="2">
    <source>
        <dbReference type="EMBL" id="SUA17571.1"/>
    </source>
</evidence>
<sequence length="241" mass="27068">MNILALIPHYNHPTTVGTVARGLRACGLDVLVVDDCSRPDCIPVLENLASDGIRVIRRTHNGGKGAAVRTGFEAAAELGYSHVLQIDADGQHCLDDVPKFVRAAQLNPEVLVCGQPQYGGDAPKSRLYGRKITDFWNMVHTWSSDIKDGMCGFRLYPLPPALTVIRGEYVGNRMDFDIEILIRLYWHGIKTVWIPTPVRYAADGISHFRALADNILISQMHTRLFFGMLKWRWRILKGAFR</sequence>
<reference evidence="2 3" key="1">
    <citation type="submission" date="2018-06" db="EMBL/GenBank/DDBJ databases">
        <authorList>
            <consortium name="Pathogen Informatics"/>
            <person name="Doyle S."/>
        </authorList>
    </citation>
    <scope>NUCLEOTIDE SEQUENCE [LARGE SCALE GENOMIC DNA]</scope>
    <source>
        <strain evidence="2 3">NCTC10616</strain>
    </source>
</reference>
<keyword evidence="3" id="KW-1185">Reference proteome</keyword>
<organism evidence="2 3">
    <name type="scientific">Neisseria lactamica</name>
    <dbReference type="NCBI Taxonomy" id="486"/>
    <lineage>
        <taxon>Bacteria</taxon>
        <taxon>Pseudomonadati</taxon>
        <taxon>Pseudomonadota</taxon>
        <taxon>Betaproteobacteria</taxon>
        <taxon>Neisseriales</taxon>
        <taxon>Neisseriaceae</taxon>
        <taxon>Neisseria</taxon>
    </lineage>
</organism>
<dbReference type="SUPFAM" id="SSF53448">
    <property type="entry name" value="Nucleotide-diphospho-sugar transferases"/>
    <property type="match status" value="1"/>
</dbReference>
<dbReference type="InterPro" id="IPR001173">
    <property type="entry name" value="Glyco_trans_2-like"/>
</dbReference>
<dbReference type="GO" id="GO:0016740">
    <property type="term" value="F:transferase activity"/>
    <property type="evidence" value="ECO:0007669"/>
    <property type="project" value="UniProtKB-KW"/>
</dbReference>
<dbReference type="InterPro" id="IPR029044">
    <property type="entry name" value="Nucleotide-diphossugar_trans"/>
</dbReference>
<name>A0A378VN80_NEILA</name>
<gene>
    <name evidence="2" type="ORF">NCTC10616_01252</name>
</gene>
<dbReference type="PANTHER" id="PTHR10859">
    <property type="entry name" value="GLYCOSYL TRANSFERASE"/>
    <property type="match status" value="1"/>
</dbReference>
<dbReference type="PANTHER" id="PTHR10859:SF91">
    <property type="entry name" value="DOLICHYL-PHOSPHATE BETA-GLUCOSYLTRANSFERASE"/>
    <property type="match status" value="1"/>
</dbReference>
<dbReference type="GO" id="GO:0006487">
    <property type="term" value="P:protein N-linked glycosylation"/>
    <property type="evidence" value="ECO:0007669"/>
    <property type="project" value="TreeGrafter"/>
</dbReference>